<dbReference type="CDD" id="cd06260">
    <property type="entry name" value="DUF820-like"/>
    <property type="match status" value="1"/>
</dbReference>
<dbReference type="KEGG" id="mtua:CSH63_20275"/>
<sequence length="182" mass="19939">MDSVTGASVTPLTEADYLAMGDGHHRVELFDRGLVVSPAPDLRHQRVVRRLANAVESVAAPVGFCVHHGVNVRLGVDRIMIPDLVVTDADDEGAILDAERVALVGEVVSPRNSGVDRVLKMQLYAIARIPWYLLVEQDGDSHSLRLHRLDGAHYVEDAVAKASETLSVTEPFRWAMDPSTLR</sequence>
<dbReference type="Gene3D" id="3.90.1570.10">
    <property type="entry name" value="tt1808, chain A"/>
    <property type="match status" value="1"/>
</dbReference>
<evidence type="ECO:0000313" key="2">
    <source>
        <dbReference type="EMBL" id="AYF29765.1"/>
    </source>
</evidence>
<evidence type="ECO:0000259" key="1">
    <source>
        <dbReference type="Pfam" id="PF05685"/>
    </source>
</evidence>
<proteinExistence type="predicted"/>
<dbReference type="Proteomes" id="UP000267804">
    <property type="component" value="Chromosome"/>
</dbReference>
<dbReference type="SUPFAM" id="SSF52980">
    <property type="entry name" value="Restriction endonuclease-like"/>
    <property type="match status" value="1"/>
</dbReference>
<reference evidence="2 3" key="1">
    <citation type="submission" date="2017-10" db="EMBL/GenBank/DDBJ databases">
        <title>Integration of genomic and chemical information greatly accelerates assignment of the full stereostructure of myelolactone, a potent inhibitor of myeloma from a marine-derived Micromonospora.</title>
        <authorList>
            <person name="Kim M.C."/>
            <person name="Machado H."/>
            <person name="Jensen P.R."/>
            <person name="Fenical W."/>
        </authorList>
    </citation>
    <scope>NUCLEOTIDE SEQUENCE [LARGE SCALE GENOMIC DNA]</scope>
    <source>
        <strain evidence="2 3">CNY-010</strain>
    </source>
</reference>
<feature type="domain" description="Putative restriction endonuclease" evidence="1">
    <location>
        <begin position="16"/>
        <end position="173"/>
    </location>
</feature>
<dbReference type="PANTHER" id="PTHR35400:SF3">
    <property type="entry name" value="SLL1072 PROTEIN"/>
    <property type="match status" value="1"/>
</dbReference>
<dbReference type="EMBL" id="CP024087">
    <property type="protein sequence ID" value="AYF29765.1"/>
    <property type="molecule type" value="Genomic_DNA"/>
</dbReference>
<protein>
    <recommendedName>
        <fullName evidence="1">Putative restriction endonuclease domain-containing protein</fullName>
    </recommendedName>
</protein>
<dbReference type="AlphaFoldDB" id="A0A386WMZ0"/>
<dbReference type="Pfam" id="PF05685">
    <property type="entry name" value="Uma2"/>
    <property type="match status" value="1"/>
</dbReference>
<dbReference type="RefSeq" id="WP_120571640.1">
    <property type="nucleotide sequence ID" value="NZ_CP024087.1"/>
</dbReference>
<evidence type="ECO:0000313" key="3">
    <source>
        <dbReference type="Proteomes" id="UP000267804"/>
    </source>
</evidence>
<accession>A0A386WMZ0</accession>
<name>A0A386WMZ0_9ACTN</name>
<dbReference type="PANTHER" id="PTHR35400">
    <property type="entry name" value="SLR1083 PROTEIN"/>
    <property type="match status" value="1"/>
</dbReference>
<dbReference type="InterPro" id="IPR011335">
    <property type="entry name" value="Restrct_endonuc-II-like"/>
</dbReference>
<dbReference type="InterPro" id="IPR008538">
    <property type="entry name" value="Uma2"/>
</dbReference>
<gene>
    <name evidence="2" type="ORF">CSH63_20275</name>
</gene>
<organism evidence="2 3">
    <name type="scientific">Micromonospora tulbaghiae</name>
    <dbReference type="NCBI Taxonomy" id="479978"/>
    <lineage>
        <taxon>Bacteria</taxon>
        <taxon>Bacillati</taxon>
        <taxon>Actinomycetota</taxon>
        <taxon>Actinomycetes</taxon>
        <taxon>Micromonosporales</taxon>
        <taxon>Micromonosporaceae</taxon>
        <taxon>Micromonospora</taxon>
    </lineage>
</organism>
<dbReference type="InterPro" id="IPR012296">
    <property type="entry name" value="Nuclease_put_TT1808"/>
</dbReference>